<dbReference type="InterPro" id="IPR011042">
    <property type="entry name" value="6-blade_b-propeller_TolB-like"/>
</dbReference>
<comment type="similarity">
    <text evidence="1">Belongs to the TolB family.</text>
</comment>
<protein>
    <recommendedName>
        <fullName evidence="3">Dipeptidylpeptidase IV N-terminal domain-containing protein</fullName>
    </recommendedName>
</protein>
<evidence type="ECO:0000313" key="2">
    <source>
        <dbReference type="EMBL" id="GAI78688.1"/>
    </source>
</evidence>
<dbReference type="EMBL" id="BARW01010635">
    <property type="protein sequence ID" value="GAI78688.1"/>
    <property type="molecule type" value="Genomic_DNA"/>
</dbReference>
<evidence type="ECO:0008006" key="3">
    <source>
        <dbReference type="Google" id="ProtNLM"/>
    </source>
</evidence>
<proteinExistence type="inferred from homology"/>
<organism evidence="2">
    <name type="scientific">marine sediment metagenome</name>
    <dbReference type="NCBI Taxonomy" id="412755"/>
    <lineage>
        <taxon>unclassified sequences</taxon>
        <taxon>metagenomes</taxon>
        <taxon>ecological metagenomes</taxon>
    </lineage>
</organism>
<dbReference type="Gene3D" id="2.120.10.30">
    <property type="entry name" value="TolB, C-terminal domain"/>
    <property type="match status" value="2"/>
</dbReference>
<dbReference type="Pfam" id="PF07676">
    <property type="entry name" value="PD40"/>
    <property type="match status" value="2"/>
</dbReference>
<dbReference type="AlphaFoldDB" id="X1RDP2"/>
<dbReference type="InterPro" id="IPR011659">
    <property type="entry name" value="WD40"/>
</dbReference>
<dbReference type="PANTHER" id="PTHR36842:SF1">
    <property type="entry name" value="PROTEIN TOLB"/>
    <property type="match status" value="1"/>
</dbReference>
<gene>
    <name evidence="2" type="ORF">S12H4_20857</name>
</gene>
<dbReference type="SUPFAM" id="SSF82171">
    <property type="entry name" value="DPP6 N-terminal domain-like"/>
    <property type="match status" value="1"/>
</dbReference>
<evidence type="ECO:0000256" key="1">
    <source>
        <dbReference type="ARBA" id="ARBA00009820"/>
    </source>
</evidence>
<name>X1RDP2_9ZZZZ</name>
<comment type="caution">
    <text evidence="2">The sequence shown here is derived from an EMBL/GenBank/DDBJ whole genome shotgun (WGS) entry which is preliminary data.</text>
</comment>
<accession>X1RDP2</accession>
<dbReference type="PANTHER" id="PTHR36842">
    <property type="entry name" value="PROTEIN TOLB HOMOLOG"/>
    <property type="match status" value="1"/>
</dbReference>
<feature type="non-terminal residue" evidence="2">
    <location>
        <position position="242"/>
    </location>
</feature>
<sequence>MPGPPQWSSDSKELACITRDSTGVIVEIVSLQLETSRCLPLPMGDGGFYHYDLNRSPDGRYFAYVSATDRIDPETQLLVIRVEDEVSFPVTDVNSQYWSPSWSNDGRTLYFISNRGGTLDLWQQRLEDDRTPLGSPQQITYGLEMEFAKFSSDEKKLAFSKVRDVNYVWRVPILSNRPAKWTDARQLTFEQEELGDLSVTPDGEKIIYKSFRDEKPHIWVMDVENGEKRRLTTDPFAQHNPT</sequence>
<reference evidence="2" key="1">
    <citation type="journal article" date="2014" name="Front. Microbiol.">
        <title>High frequency of phylogenetically diverse reductive dehalogenase-homologous genes in deep subseafloor sedimentary metagenomes.</title>
        <authorList>
            <person name="Kawai M."/>
            <person name="Futagami T."/>
            <person name="Toyoda A."/>
            <person name="Takaki Y."/>
            <person name="Nishi S."/>
            <person name="Hori S."/>
            <person name="Arai W."/>
            <person name="Tsubouchi T."/>
            <person name="Morono Y."/>
            <person name="Uchiyama I."/>
            <person name="Ito T."/>
            <person name="Fujiyama A."/>
            <person name="Inagaki F."/>
            <person name="Takami H."/>
        </authorList>
    </citation>
    <scope>NUCLEOTIDE SEQUENCE</scope>
    <source>
        <strain evidence="2">Expedition CK06-06</strain>
    </source>
</reference>